<name>A0ACC2XL03_9TREE</name>
<evidence type="ECO:0000313" key="1">
    <source>
        <dbReference type="EMBL" id="KAJ9124295.1"/>
    </source>
</evidence>
<gene>
    <name evidence="1" type="ORF">QFC22_001095</name>
</gene>
<sequence>MSTLLRLFVKNHPDGCPSFEVTAAPEILYYLFPRKVRPGCEPCPFTVKLIPTSTQERVADLSSVLNTRQIKPNEDHYELLPSAHLIRSTLATQPRIYPSPSPHPLHLRFPRERSQQDPELAVLPGYRRIWIHPTDVAEYFTSMGYRYIGSHVESCGNGEDIWDIHTYVGGEKLKALFGTLTPPHESAEDSLGTPLSTTQVTFSNYCKLKMICGSL</sequence>
<proteinExistence type="predicted"/>
<organism evidence="1 2">
    <name type="scientific">Naganishia vaughanmartiniae</name>
    <dbReference type="NCBI Taxonomy" id="1424756"/>
    <lineage>
        <taxon>Eukaryota</taxon>
        <taxon>Fungi</taxon>
        <taxon>Dikarya</taxon>
        <taxon>Basidiomycota</taxon>
        <taxon>Agaricomycotina</taxon>
        <taxon>Tremellomycetes</taxon>
        <taxon>Filobasidiales</taxon>
        <taxon>Filobasidiaceae</taxon>
        <taxon>Naganishia</taxon>
    </lineage>
</organism>
<keyword evidence="2" id="KW-1185">Reference proteome</keyword>
<accession>A0ACC2XL03</accession>
<reference evidence="1" key="1">
    <citation type="submission" date="2023-04" db="EMBL/GenBank/DDBJ databases">
        <title>Draft Genome sequencing of Naganishia species isolated from polar environments using Oxford Nanopore Technology.</title>
        <authorList>
            <person name="Leo P."/>
            <person name="Venkateswaran K."/>
        </authorList>
    </citation>
    <scope>NUCLEOTIDE SEQUENCE</scope>
    <source>
        <strain evidence="1">MNA-CCFEE 5425</strain>
    </source>
</reference>
<comment type="caution">
    <text evidence="1">The sequence shown here is derived from an EMBL/GenBank/DDBJ whole genome shotgun (WGS) entry which is preliminary data.</text>
</comment>
<dbReference type="EMBL" id="JASBWU010000002">
    <property type="protein sequence ID" value="KAJ9124295.1"/>
    <property type="molecule type" value="Genomic_DNA"/>
</dbReference>
<dbReference type="Proteomes" id="UP001243375">
    <property type="component" value="Unassembled WGS sequence"/>
</dbReference>
<protein>
    <submittedName>
        <fullName evidence="1">Uncharacterized protein</fullName>
    </submittedName>
</protein>
<evidence type="ECO:0000313" key="2">
    <source>
        <dbReference type="Proteomes" id="UP001243375"/>
    </source>
</evidence>